<accession>A0A4Y2NNM9</accession>
<dbReference type="Proteomes" id="UP000499080">
    <property type="component" value="Unassembled WGS sequence"/>
</dbReference>
<dbReference type="EMBL" id="BGPR01009610">
    <property type="protein sequence ID" value="GBN41128.1"/>
    <property type="molecule type" value="Genomic_DNA"/>
</dbReference>
<gene>
    <name evidence="1" type="ORF">AVEN_60358_1</name>
</gene>
<protein>
    <submittedName>
        <fullName evidence="1">Uncharacterized protein</fullName>
    </submittedName>
</protein>
<keyword evidence="2" id="KW-1185">Reference proteome</keyword>
<dbReference type="AlphaFoldDB" id="A0A4Y2NNM9"/>
<evidence type="ECO:0000313" key="1">
    <source>
        <dbReference type="EMBL" id="GBN41128.1"/>
    </source>
</evidence>
<proteinExistence type="predicted"/>
<reference evidence="1 2" key="1">
    <citation type="journal article" date="2019" name="Sci. Rep.">
        <title>Orb-weaving spider Araneus ventricosus genome elucidates the spidroin gene catalogue.</title>
        <authorList>
            <person name="Kono N."/>
            <person name="Nakamura H."/>
            <person name="Ohtoshi R."/>
            <person name="Moran D.A.P."/>
            <person name="Shinohara A."/>
            <person name="Yoshida Y."/>
            <person name="Fujiwara M."/>
            <person name="Mori M."/>
            <person name="Tomita M."/>
            <person name="Arakawa K."/>
        </authorList>
    </citation>
    <scope>NUCLEOTIDE SEQUENCE [LARGE SCALE GENOMIC DNA]</scope>
</reference>
<comment type="caution">
    <text evidence="1">The sequence shown here is derived from an EMBL/GenBank/DDBJ whole genome shotgun (WGS) entry which is preliminary data.</text>
</comment>
<sequence>MSKVASLSVKVVLLFLPLLRRPLRGLQESKTHLKSCLMYKVASLSVKVVLLFLPLLRRPLRGLQESKTHLKSCLMYKVASMSEKVVLLFLPLLRRLFREIQDSLLNNRVEKHSVLHFVERVSKMFKYIFVPERYLTFAKAVEKLFQPNLLYKFIIGKFPKQKRCILRVSSAR</sequence>
<name>A0A4Y2NNM9_ARAVE</name>
<organism evidence="1 2">
    <name type="scientific">Araneus ventricosus</name>
    <name type="common">Orbweaver spider</name>
    <name type="synonym">Epeira ventricosa</name>
    <dbReference type="NCBI Taxonomy" id="182803"/>
    <lineage>
        <taxon>Eukaryota</taxon>
        <taxon>Metazoa</taxon>
        <taxon>Ecdysozoa</taxon>
        <taxon>Arthropoda</taxon>
        <taxon>Chelicerata</taxon>
        <taxon>Arachnida</taxon>
        <taxon>Araneae</taxon>
        <taxon>Araneomorphae</taxon>
        <taxon>Entelegynae</taxon>
        <taxon>Araneoidea</taxon>
        <taxon>Araneidae</taxon>
        <taxon>Araneus</taxon>
    </lineage>
</organism>
<evidence type="ECO:0000313" key="2">
    <source>
        <dbReference type="Proteomes" id="UP000499080"/>
    </source>
</evidence>